<dbReference type="InterPro" id="IPR051906">
    <property type="entry name" value="TolC-like"/>
</dbReference>
<dbReference type="Gene3D" id="1.20.1600.10">
    <property type="entry name" value="Outer membrane efflux proteins (OEP)"/>
    <property type="match status" value="1"/>
</dbReference>
<protein>
    <submittedName>
        <fullName evidence="9">TolC family protein</fullName>
    </submittedName>
</protein>
<accession>A0ABW1KT77</accession>
<evidence type="ECO:0000313" key="9">
    <source>
        <dbReference type="EMBL" id="MFC6035225.1"/>
    </source>
</evidence>
<comment type="similarity">
    <text evidence="2">Belongs to the outer membrane factor (OMF) (TC 1.B.17) family.</text>
</comment>
<keyword evidence="10" id="KW-1185">Reference proteome</keyword>
<evidence type="ECO:0000256" key="4">
    <source>
        <dbReference type="ARBA" id="ARBA00022452"/>
    </source>
</evidence>
<sequence>MIRLQTIFLSGAALCAVFSSPAFATSQEPEYYGSVYPDDTAAPVQKASLAQPAQLVDRAAARSASVDPKLEKALGAAGYLVAQQGAAGDFNAAIRRAVGRHPAYHAQASNLDEAGAMRRQARSALYPQLSTQLRGDYSLTRDFAADTDNVVESLRPREQFTAGVSASQLIFDGGATINRIRSARALDTEYRSALSTRINDLALGALTAYHDVAAHQGLAAFSLDFIKRQESILSDVKERERLGAGSRADVTRAQARLAAARARFAEINESKRLADVRYEEFFGEAPPMLARPGLSTPDLTGRSEAVAAALDENPEIAAAEARAQARQADFKAARSSRMPEVRLAVDAVKYDVFDTGDDFDVRAGVTVNYNIFGGGARAAEISIARSRAKREQYNEAQARQDVAREAAMSYERLQGADERLAALADAVIAHDLTRDLVLERYKLSRGDLIDVLQAENDYFEAGVAYVIALSGRDMANYALMEYTGDLLRLFSPQTDYEDAVFGAAQ</sequence>
<keyword evidence="5" id="KW-0812">Transmembrane</keyword>
<keyword evidence="4" id="KW-1134">Transmembrane beta strand</keyword>
<evidence type="ECO:0000256" key="3">
    <source>
        <dbReference type="ARBA" id="ARBA00022448"/>
    </source>
</evidence>
<evidence type="ECO:0000256" key="2">
    <source>
        <dbReference type="ARBA" id="ARBA00007613"/>
    </source>
</evidence>
<evidence type="ECO:0000256" key="5">
    <source>
        <dbReference type="ARBA" id="ARBA00022692"/>
    </source>
</evidence>
<dbReference type="SUPFAM" id="SSF56954">
    <property type="entry name" value="Outer membrane efflux proteins (OEP)"/>
    <property type="match status" value="1"/>
</dbReference>
<proteinExistence type="inferred from homology"/>
<dbReference type="RefSeq" id="WP_379879450.1">
    <property type="nucleotide sequence ID" value="NZ_JBHPON010000001.1"/>
</dbReference>
<evidence type="ECO:0000256" key="1">
    <source>
        <dbReference type="ARBA" id="ARBA00004442"/>
    </source>
</evidence>
<organism evidence="9 10">
    <name type="scientific">Hyphococcus aureus</name>
    <dbReference type="NCBI Taxonomy" id="2666033"/>
    <lineage>
        <taxon>Bacteria</taxon>
        <taxon>Pseudomonadati</taxon>
        <taxon>Pseudomonadota</taxon>
        <taxon>Alphaproteobacteria</taxon>
        <taxon>Parvularculales</taxon>
        <taxon>Parvularculaceae</taxon>
        <taxon>Hyphococcus</taxon>
    </lineage>
</organism>
<evidence type="ECO:0000256" key="8">
    <source>
        <dbReference type="SAM" id="SignalP"/>
    </source>
</evidence>
<gene>
    <name evidence="9" type="ORF">ACFMB1_06695</name>
</gene>
<dbReference type="EMBL" id="JBHPON010000001">
    <property type="protein sequence ID" value="MFC6035225.1"/>
    <property type="molecule type" value="Genomic_DNA"/>
</dbReference>
<keyword evidence="3" id="KW-0813">Transport</keyword>
<evidence type="ECO:0000256" key="6">
    <source>
        <dbReference type="ARBA" id="ARBA00023136"/>
    </source>
</evidence>
<comment type="caution">
    <text evidence="9">The sequence shown here is derived from an EMBL/GenBank/DDBJ whole genome shotgun (WGS) entry which is preliminary data.</text>
</comment>
<keyword evidence="6" id="KW-0472">Membrane</keyword>
<evidence type="ECO:0000256" key="7">
    <source>
        <dbReference type="ARBA" id="ARBA00023237"/>
    </source>
</evidence>
<dbReference type="PANTHER" id="PTHR30026:SF20">
    <property type="entry name" value="OUTER MEMBRANE PROTEIN TOLC"/>
    <property type="match status" value="1"/>
</dbReference>
<keyword evidence="7" id="KW-0998">Cell outer membrane</keyword>
<feature type="signal peptide" evidence="8">
    <location>
        <begin position="1"/>
        <end position="24"/>
    </location>
</feature>
<dbReference type="Pfam" id="PF02321">
    <property type="entry name" value="OEP"/>
    <property type="match status" value="2"/>
</dbReference>
<dbReference type="Proteomes" id="UP001596116">
    <property type="component" value="Unassembled WGS sequence"/>
</dbReference>
<dbReference type="PANTHER" id="PTHR30026">
    <property type="entry name" value="OUTER MEMBRANE PROTEIN TOLC"/>
    <property type="match status" value="1"/>
</dbReference>
<feature type="chain" id="PRO_5045338766" evidence="8">
    <location>
        <begin position="25"/>
        <end position="505"/>
    </location>
</feature>
<evidence type="ECO:0000313" key="10">
    <source>
        <dbReference type="Proteomes" id="UP001596116"/>
    </source>
</evidence>
<comment type="subcellular location">
    <subcellularLocation>
        <location evidence="1">Cell outer membrane</location>
    </subcellularLocation>
</comment>
<keyword evidence="8" id="KW-0732">Signal</keyword>
<name>A0ABW1KT77_9PROT</name>
<reference evidence="9 10" key="1">
    <citation type="submission" date="2024-09" db="EMBL/GenBank/DDBJ databases">
        <authorList>
            <person name="Zhang Z.-H."/>
        </authorList>
    </citation>
    <scope>NUCLEOTIDE SEQUENCE [LARGE SCALE GENOMIC DNA]</scope>
    <source>
        <strain evidence="9 10">HHTR114</strain>
    </source>
</reference>
<dbReference type="InterPro" id="IPR003423">
    <property type="entry name" value="OMP_efflux"/>
</dbReference>